<dbReference type="PROSITE" id="PS51352">
    <property type="entry name" value="THIOREDOXIN_2"/>
    <property type="match status" value="1"/>
</dbReference>
<evidence type="ECO:0000259" key="2">
    <source>
        <dbReference type="PROSITE" id="PS51352"/>
    </source>
</evidence>
<evidence type="ECO:0000313" key="3">
    <source>
        <dbReference type="EMBL" id="MBU3062835.1"/>
    </source>
</evidence>
<dbReference type="PROSITE" id="PS00194">
    <property type="entry name" value="THIOREDOXIN_1"/>
    <property type="match status" value="1"/>
</dbReference>
<dbReference type="Gene3D" id="3.40.30.10">
    <property type="entry name" value="Glutaredoxin"/>
    <property type="match status" value="1"/>
</dbReference>
<sequence>MPTQPLTQQTFQPTIAKGGIVLVDFWATWCGWCTKFAPVYEESSRMHPDILHATVDADAEQQLSATAQIQSLPTLLAFREGLPVYSSPGFKNAGQLEEIVQEIMWLNMDDVRRELTAMHPELAQVTNAPKQQAAVVVRGAGIAAGPLRYGWPGLVAR</sequence>
<dbReference type="Pfam" id="PF00085">
    <property type="entry name" value="Thioredoxin"/>
    <property type="match status" value="1"/>
</dbReference>
<protein>
    <submittedName>
        <fullName evidence="3">Thiol reductase thioredoxin</fullName>
    </submittedName>
</protein>
<evidence type="ECO:0000256" key="1">
    <source>
        <dbReference type="ARBA" id="ARBA00023157"/>
    </source>
</evidence>
<accession>A0ABS6AZ76</accession>
<dbReference type="SUPFAM" id="SSF52833">
    <property type="entry name" value="Thioredoxin-like"/>
    <property type="match status" value="1"/>
</dbReference>
<comment type="caution">
    <text evidence="3">The sequence shown here is derived from an EMBL/GenBank/DDBJ whole genome shotgun (WGS) entry which is preliminary data.</text>
</comment>
<dbReference type="PRINTS" id="PR00421">
    <property type="entry name" value="THIOREDOXIN"/>
</dbReference>
<dbReference type="InterPro" id="IPR013766">
    <property type="entry name" value="Thioredoxin_domain"/>
</dbReference>
<name>A0ABS6AZ76_9NOCA</name>
<gene>
    <name evidence="3" type="ORF">KO481_15050</name>
</gene>
<keyword evidence="1" id="KW-1015">Disulfide bond</keyword>
<organism evidence="3 4">
    <name type="scientific">Nocardia albiluteola</name>
    <dbReference type="NCBI Taxonomy" id="2842303"/>
    <lineage>
        <taxon>Bacteria</taxon>
        <taxon>Bacillati</taxon>
        <taxon>Actinomycetota</taxon>
        <taxon>Actinomycetes</taxon>
        <taxon>Mycobacteriales</taxon>
        <taxon>Nocardiaceae</taxon>
        <taxon>Nocardia</taxon>
    </lineage>
</organism>
<dbReference type="EMBL" id="JAHKNI010000004">
    <property type="protein sequence ID" value="MBU3062835.1"/>
    <property type="molecule type" value="Genomic_DNA"/>
</dbReference>
<dbReference type="Proteomes" id="UP000733379">
    <property type="component" value="Unassembled WGS sequence"/>
</dbReference>
<dbReference type="InterPro" id="IPR017937">
    <property type="entry name" value="Thioredoxin_CS"/>
</dbReference>
<proteinExistence type="predicted"/>
<dbReference type="PANTHER" id="PTHR46115">
    <property type="entry name" value="THIOREDOXIN-LIKE PROTEIN 1"/>
    <property type="match status" value="1"/>
</dbReference>
<feature type="domain" description="Thioredoxin" evidence="2">
    <location>
        <begin position="1"/>
        <end position="105"/>
    </location>
</feature>
<dbReference type="InterPro" id="IPR036249">
    <property type="entry name" value="Thioredoxin-like_sf"/>
</dbReference>
<reference evidence="3 4" key="1">
    <citation type="submission" date="2021-06" db="EMBL/GenBank/DDBJ databases">
        <title>Actinomycetes sequencing.</title>
        <authorList>
            <person name="Shan Q."/>
        </authorList>
    </citation>
    <scope>NUCLEOTIDE SEQUENCE [LARGE SCALE GENOMIC DNA]</scope>
    <source>
        <strain evidence="3 4">NEAU-G5</strain>
    </source>
</reference>
<dbReference type="CDD" id="cd02947">
    <property type="entry name" value="TRX_family"/>
    <property type="match status" value="1"/>
</dbReference>
<dbReference type="RefSeq" id="WP_215917712.1">
    <property type="nucleotide sequence ID" value="NZ_JAHKNI010000004.1"/>
</dbReference>
<keyword evidence="4" id="KW-1185">Reference proteome</keyword>
<evidence type="ECO:0000313" key="4">
    <source>
        <dbReference type="Proteomes" id="UP000733379"/>
    </source>
</evidence>